<feature type="domain" description="Plant heme peroxidase family profile" evidence="21">
    <location>
        <begin position="45"/>
        <end position="210"/>
    </location>
</feature>
<keyword evidence="20" id="KW-0732">Signal</keyword>
<dbReference type="InterPro" id="IPR000823">
    <property type="entry name" value="Peroxidase_pln"/>
</dbReference>
<dbReference type="GO" id="GO:0140825">
    <property type="term" value="F:lactoperoxidase activity"/>
    <property type="evidence" value="ECO:0007669"/>
    <property type="project" value="UniProtKB-EC"/>
</dbReference>
<evidence type="ECO:0000256" key="9">
    <source>
        <dbReference type="ARBA" id="ARBA00022837"/>
    </source>
</evidence>
<evidence type="ECO:0000256" key="15">
    <source>
        <dbReference type="PIRSR" id="PIRSR600823-1"/>
    </source>
</evidence>
<feature type="chain" id="PRO_5017966862" description="Peroxidase 1" evidence="20">
    <location>
        <begin position="38"/>
        <end position="210"/>
    </location>
</feature>
<dbReference type="AlphaFoldDB" id="A0A3L6QP59"/>
<dbReference type="FunFam" id="1.10.520.10:FF:000001">
    <property type="entry name" value="Peroxidase"/>
    <property type="match status" value="1"/>
</dbReference>
<feature type="binding site" evidence="17">
    <location>
        <position position="108"/>
    </location>
    <ligand>
        <name>Ca(2+)</name>
        <dbReference type="ChEBI" id="CHEBI:29108"/>
        <label>1</label>
    </ligand>
</feature>
<evidence type="ECO:0000256" key="6">
    <source>
        <dbReference type="ARBA" id="ARBA00022559"/>
    </source>
</evidence>
<feature type="binding site" evidence="16">
    <location>
        <position position="181"/>
    </location>
    <ligand>
        <name>substrate</name>
    </ligand>
</feature>
<keyword evidence="10" id="KW-0560">Oxidoreductase</keyword>
<feature type="signal peptide" evidence="20">
    <location>
        <begin position="1"/>
        <end position="37"/>
    </location>
</feature>
<feature type="binding site" evidence="17">
    <location>
        <position position="87"/>
    </location>
    <ligand>
        <name>Ca(2+)</name>
        <dbReference type="ChEBI" id="CHEBI:29108"/>
        <label>1</label>
    </ligand>
</feature>
<dbReference type="EC" id="1.11.1.7" evidence="5"/>
<comment type="similarity">
    <text evidence="4">Belongs to the peroxidase family. Ascorbate peroxidase subfamily.</text>
</comment>
<comment type="subcellular location">
    <subcellularLocation>
        <location evidence="3">Secreted</location>
    </subcellularLocation>
</comment>
<comment type="caution">
    <text evidence="22">The sequence shown here is derived from an EMBL/GenBank/DDBJ whole genome shotgun (WGS) entry which is preliminary data.</text>
</comment>
<comment type="cofactor">
    <cofactor evidence="17">
        <name>Ca(2+)</name>
        <dbReference type="ChEBI" id="CHEBI:29108"/>
    </cofactor>
    <text evidence="17">Binds 2 calcium ions per subunit.</text>
</comment>
<evidence type="ECO:0000256" key="5">
    <source>
        <dbReference type="ARBA" id="ARBA00012313"/>
    </source>
</evidence>
<feature type="active site" description="Proton acceptor" evidence="15">
    <location>
        <position position="86"/>
    </location>
</feature>
<dbReference type="PROSITE" id="PS50873">
    <property type="entry name" value="PEROXIDASE_4"/>
    <property type="match status" value="1"/>
</dbReference>
<evidence type="ECO:0000256" key="7">
    <source>
        <dbReference type="ARBA" id="ARBA00022617"/>
    </source>
</evidence>
<evidence type="ECO:0000256" key="1">
    <source>
        <dbReference type="ARBA" id="ARBA00000189"/>
    </source>
</evidence>
<evidence type="ECO:0000256" key="14">
    <source>
        <dbReference type="ARBA" id="ARBA00072322"/>
    </source>
</evidence>
<gene>
    <name evidence="22" type="ORF">C2845_PM04G00950</name>
</gene>
<feature type="binding site" evidence="17">
    <location>
        <position position="94"/>
    </location>
    <ligand>
        <name>Ca(2+)</name>
        <dbReference type="ChEBI" id="CHEBI:29108"/>
        <label>1</label>
    </ligand>
</feature>
<organism evidence="22 23">
    <name type="scientific">Panicum miliaceum</name>
    <name type="common">Proso millet</name>
    <name type="synonym">Broomcorn millet</name>
    <dbReference type="NCBI Taxonomy" id="4540"/>
    <lineage>
        <taxon>Eukaryota</taxon>
        <taxon>Viridiplantae</taxon>
        <taxon>Streptophyta</taxon>
        <taxon>Embryophyta</taxon>
        <taxon>Tracheophyta</taxon>
        <taxon>Spermatophyta</taxon>
        <taxon>Magnoliopsida</taxon>
        <taxon>Liliopsida</taxon>
        <taxon>Poales</taxon>
        <taxon>Poaceae</taxon>
        <taxon>PACMAD clade</taxon>
        <taxon>Panicoideae</taxon>
        <taxon>Panicodae</taxon>
        <taxon>Paniceae</taxon>
        <taxon>Panicinae</taxon>
        <taxon>Panicum</taxon>
        <taxon>Panicum sect. Panicum</taxon>
    </lineage>
</organism>
<dbReference type="InterPro" id="IPR002016">
    <property type="entry name" value="Haem_peroxidase"/>
</dbReference>
<dbReference type="PRINTS" id="PR00461">
    <property type="entry name" value="PLPEROXIDASE"/>
</dbReference>
<keyword evidence="23" id="KW-1185">Reference proteome</keyword>
<evidence type="ECO:0000256" key="8">
    <source>
        <dbReference type="ARBA" id="ARBA00022723"/>
    </source>
</evidence>
<evidence type="ECO:0000256" key="18">
    <source>
        <dbReference type="PIRSR" id="PIRSR600823-4"/>
    </source>
</evidence>
<dbReference type="STRING" id="4540.A0A3L6QP59"/>
<protein>
    <recommendedName>
        <fullName evidence="14">Peroxidase 1</fullName>
        <ecNumber evidence="5">1.11.1.7</ecNumber>
    </recommendedName>
</protein>
<evidence type="ECO:0000256" key="13">
    <source>
        <dbReference type="ARBA" id="ARBA00023324"/>
    </source>
</evidence>
<dbReference type="PRINTS" id="PR00458">
    <property type="entry name" value="PEROXIDASE"/>
</dbReference>
<keyword evidence="9 17" id="KW-0106">Calcium</keyword>
<keyword evidence="6" id="KW-0575">Peroxidase</keyword>
<keyword evidence="8 17" id="KW-0479">Metal-binding</keyword>
<dbReference type="OrthoDB" id="2113341at2759"/>
<evidence type="ECO:0000256" key="19">
    <source>
        <dbReference type="PIRSR" id="PIRSR600823-5"/>
    </source>
</evidence>
<evidence type="ECO:0000313" key="22">
    <source>
        <dbReference type="EMBL" id="RLM84495.1"/>
    </source>
</evidence>
<dbReference type="InterPro" id="IPR010255">
    <property type="entry name" value="Haem_peroxidase_sf"/>
</dbReference>
<dbReference type="Gene3D" id="1.10.520.10">
    <property type="match status" value="1"/>
</dbReference>
<evidence type="ECO:0000256" key="16">
    <source>
        <dbReference type="PIRSR" id="PIRSR600823-2"/>
    </source>
</evidence>
<accession>A0A3L6QP59</accession>
<keyword evidence="11" id="KW-0408">Iron</keyword>
<evidence type="ECO:0000256" key="12">
    <source>
        <dbReference type="ARBA" id="ARBA00023157"/>
    </source>
</evidence>
<comment type="cofactor">
    <cofactor evidence="2">
        <name>heme b</name>
        <dbReference type="ChEBI" id="CHEBI:60344"/>
    </cofactor>
</comment>
<dbReference type="GO" id="GO:0020037">
    <property type="term" value="F:heme binding"/>
    <property type="evidence" value="ECO:0007669"/>
    <property type="project" value="InterPro"/>
</dbReference>
<reference evidence="23" key="1">
    <citation type="journal article" date="2019" name="Nat. Commun.">
        <title>The genome of broomcorn millet.</title>
        <authorList>
            <person name="Zou C."/>
            <person name="Miki D."/>
            <person name="Li D."/>
            <person name="Tang Q."/>
            <person name="Xiao L."/>
            <person name="Rajput S."/>
            <person name="Deng P."/>
            <person name="Jia W."/>
            <person name="Huang R."/>
            <person name="Zhang M."/>
            <person name="Sun Y."/>
            <person name="Hu J."/>
            <person name="Fu X."/>
            <person name="Schnable P.S."/>
            <person name="Li F."/>
            <person name="Zhang H."/>
            <person name="Feng B."/>
            <person name="Zhu X."/>
            <person name="Liu R."/>
            <person name="Schnable J.C."/>
            <person name="Zhu J.-K."/>
            <person name="Zhang H."/>
        </authorList>
    </citation>
    <scope>NUCLEOTIDE SEQUENCE [LARGE SCALE GENOMIC DNA]</scope>
</reference>
<feature type="binding site" evidence="17">
    <location>
        <position position="96"/>
    </location>
    <ligand>
        <name>Ca(2+)</name>
        <dbReference type="ChEBI" id="CHEBI:29108"/>
        <label>1</label>
    </ligand>
</feature>
<feature type="binding site" evidence="17">
    <location>
        <position position="90"/>
    </location>
    <ligand>
        <name>Ca(2+)</name>
        <dbReference type="ChEBI" id="CHEBI:29108"/>
        <label>1</label>
    </ligand>
</feature>
<evidence type="ECO:0000259" key="21">
    <source>
        <dbReference type="PROSITE" id="PS50873"/>
    </source>
</evidence>
<feature type="disulfide bond" evidence="19">
    <location>
        <begin position="88"/>
        <end position="93"/>
    </location>
</feature>
<name>A0A3L6QP59_PANMI</name>
<dbReference type="GO" id="GO:0042744">
    <property type="term" value="P:hydrogen peroxide catabolic process"/>
    <property type="evidence" value="ECO:0007669"/>
    <property type="project" value="UniProtKB-KW"/>
</dbReference>
<dbReference type="GO" id="GO:0046872">
    <property type="term" value="F:metal ion binding"/>
    <property type="evidence" value="ECO:0007669"/>
    <property type="project" value="UniProtKB-KW"/>
</dbReference>
<evidence type="ECO:0000313" key="23">
    <source>
        <dbReference type="Proteomes" id="UP000275267"/>
    </source>
</evidence>
<dbReference type="PROSITE" id="PS00435">
    <property type="entry name" value="PEROXIDASE_1"/>
    <property type="match status" value="1"/>
</dbReference>
<comment type="catalytic activity">
    <reaction evidence="1">
        <text>2 a phenolic donor + H2O2 = 2 a phenolic radical donor + 2 H2O</text>
        <dbReference type="Rhea" id="RHEA:56136"/>
        <dbReference type="ChEBI" id="CHEBI:15377"/>
        <dbReference type="ChEBI" id="CHEBI:16240"/>
        <dbReference type="ChEBI" id="CHEBI:139520"/>
        <dbReference type="ChEBI" id="CHEBI:139521"/>
        <dbReference type="EC" id="1.11.1.7"/>
    </reaction>
</comment>
<dbReference type="SUPFAM" id="SSF48113">
    <property type="entry name" value="Heme-dependent peroxidases"/>
    <property type="match status" value="1"/>
</dbReference>
<evidence type="ECO:0000256" key="4">
    <source>
        <dbReference type="ARBA" id="ARBA00006873"/>
    </source>
</evidence>
<dbReference type="Proteomes" id="UP000275267">
    <property type="component" value="Unassembled WGS sequence"/>
</dbReference>
<feature type="binding site" evidence="17">
    <location>
        <position position="92"/>
    </location>
    <ligand>
        <name>Ca(2+)</name>
        <dbReference type="ChEBI" id="CHEBI:29108"/>
        <label>1</label>
    </ligand>
</feature>
<dbReference type="GO" id="GO:0005576">
    <property type="term" value="C:extracellular region"/>
    <property type="evidence" value="ECO:0007669"/>
    <property type="project" value="UniProtKB-SubCell"/>
</dbReference>
<dbReference type="Pfam" id="PF00141">
    <property type="entry name" value="peroxidase"/>
    <property type="match status" value="1"/>
</dbReference>
<evidence type="ECO:0000256" key="3">
    <source>
        <dbReference type="ARBA" id="ARBA00004613"/>
    </source>
</evidence>
<keyword evidence="12 19" id="KW-1015">Disulfide bond</keyword>
<evidence type="ECO:0000256" key="2">
    <source>
        <dbReference type="ARBA" id="ARBA00001970"/>
    </source>
</evidence>
<dbReference type="InterPro" id="IPR019793">
    <property type="entry name" value="Peroxidases_heam-ligand_BS"/>
</dbReference>
<keyword evidence="7" id="KW-0349">Heme</keyword>
<evidence type="ECO:0000256" key="10">
    <source>
        <dbReference type="ARBA" id="ARBA00023002"/>
    </source>
</evidence>
<feature type="site" description="Transition state stabilizer" evidence="18">
    <location>
        <position position="82"/>
    </location>
</feature>
<sequence length="210" mass="21501">MAAAATTCCRRSAPAALLVALLAVAALLCTTTTGGSAAAAGAGQPLDVGYYNKTCSAAEEIVRNETAAAVRESPDLAAALLRLHYHDCFVQGCDASVLLDSTPTNTAEKDAMPNGSLRGFDLVARVKDRLERACPATVSCADILALMARDAVALSKGPSWPVALGRRDGRTSSAGSCGELPPLHGDVNLLVQAFAAKGLDVKDLVALHAV</sequence>
<dbReference type="GO" id="GO:0006979">
    <property type="term" value="P:response to oxidative stress"/>
    <property type="evidence" value="ECO:0007669"/>
    <property type="project" value="InterPro"/>
</dbReference>
<proteinExistence type="inferred from homology"/>
<dbReference type="PANTHER" id="PTHR31235">
    <property type="entry name" value="PEROXIDASE 25-RELATED"/>
    <property type="match status" value="1"/>
</dbReference>
<dbReference type="EMBL" id="PQIB02000011">
    <property type="protein sequence ID" value="RLM84495.1"/>
    <property type="molecule type" value="Genomic_DNA"/>
</dbReference>
<evidence type="ECO:0000256" key="17">
    <source>
        <dbReference type="PIRSR" id="PIRSR600823-3"/>
    </source>
</evidence>
<keyword evidence="13" id="KW-0376">Hydrogen peroxide</keyword>
<feature type="disulfide bond" evidence="19">
    <location>
        <begin position="55"/>
        <end position="134"/>
    </location>
</feature>
<evidence type="ECO:0000256" key="11">
    <source>
        <dbReference type="ARBA" id="ARBA00023004"/>
    </source>
</evidence>
<evidence type="ECO:0000256" key="20">
    <source>
        <dbReference type="SAM" id="SignalP"/>
    </source>
</evidence>